<reference evidence="2 3" key="1">
    <citation type="submission" date="2018-04" db="EMBL/GenBank/DDBJ databases">
        <title>Complete genome sequence of Hydrogenophilus thermoluteolus TH-1.</title>
        <authorList>
            <person name="Arai H."/>
        </authorList>
    </citation>
    <scope>NUCLEOTIDE SEQUENCE [LARGE SCALE GENOMIC DNA]</scope>
    <source>
        <strain evidence="2 3">TH-1</strain>
    </source>
</reference>
<organism evidence="2 3">
    <name type="scientific">Hydrogenophilus thermoluteolus</name>
    <name type="common">Pseudomonas hydrogenothermophila</name>
    <dbReference type="NCBI Taxonomy" id="297"/>
    <lineage>
        <taxon>Bacteria</taxon>
        <taxon>Pseudomonadati</taxon>
        <taxon>Pseudomonadota</taxon>
        <taxon>Hydrogenophilia</taxon>
        <taxon>Hydrogenophilales</taxon>
        <taxon>Hydrogenophilaceae</taxon>
        <taxon>Hydrogenophilus</taxon>
    </lineage>
</organism>
<dbReference type="OrthoDB" id="8612489at2"/>
<name>A0A2Z6DY21_HYDTE</name>
<dbReference type="Proteomes" id="UP000262004">
    <property type="component" value="Chromosome"/>
</dbReference>
<keyword evidence="3" id="KW-1185">Reference proteome</keyword>
<dbReference type="EMBL" id="AP018558">
    <property type="protein sequence ID" value="BBD77219.1"/>
    <property type="molecule type" value="Genomic_DNA"/>
</dbReference>
<gene>
    <name evidence="2" type="ORF">HPTL_0952</name>
</gene>
<sequence length="141" mass="16065">MSDQSHAPLWFERRIRRGLAALMTLRMEGHPPADTVQATALVWVQALWPGRAWDETLDAQRIGEAFRLIALYETRWPTPAVFLRYLPARAPQKRLPAPPLTDEEKQRAREVLAKIQEMLKGKRFGPSVRSSDGAGRHDVTD</sequence>
<feature type="region of interest" description="Disordered" evidence="1">
    <location>
        <begin position="122"/>
        <end position="141"/>
    </location>
</feature>
<dbReference type="AlphaFoldDB" id="A0A2Z6DY21"/>
<protein>
    <submittedName>
        <fullName evidence="2">Uncharacterized protein</fullName>
    </submittedName>
</protein>
<dbReference type="KEGG" id="htl:HPTL_0952"/>
<evidence type="ECO:0000313" key="3">
    <source>
        <dbReference type="Proteomes" id="UP000262004"/>
    </source>
</evidence>
<accession>A0A2Z6DY21</accession>
<dbReference type="RefSeq" id="WP_119334975.1">
    <property type="nucleotide sequence ID" value="NZ_AP018558.1"/>
</dbReference>
<evidence type="ECO:0000313" key="2">
    <source>
        <dbReference type="EMBL" id="BBD77219.1"/>
    </source>
</evidence>
<proteinExistence type="predicted"/>
<evidence type="ECO:0000256" key="1">
    <source>
        <dbReference type="SAM" id="MobiDB-lite"/>
    </source>
</evidence>